<dbReference type="InterPro" id="IPR044878">
    <property type="entry name" value="UbiA_sf"/>
</dbReference>
<dbReference type="Pfam" id="PF01040">
    <property type="entry name" value="UbiA"/>
    <property type="match status" value="1"/>
</dbReference>
<keyword evidence="8 10" id="KW-0472">Membrane</keyword>
<comment type="catalytic activity">
    <reaction evidence="9">
        <text>heme b + (2E,6E)-farnesyl diphosphate + H2O = Fe(II)-heme o + diphosphate</text>
        <dbReference type="Rhea" id="RHEA:28070"/>
        <dbReference type="ChEBI" id="CHEBI:15377"/>
        <dbReference type="ChEBI" id="CHEBI:33019"/>
        <dbReference type="ChEBI" id="CHEBI:60344"/>
        <dbReference type="ChEBI" id="CHEBI:60530"/>
        <dbReference type="ChEBI" id="CHEBI:175763"/>
        <dbReference type="EC" id="2.5.1.141"/>
    </reaction>
</comment>
<evidence type="ECO:0000256" key="5">
    <source>
        <dbReference type="ARBA" id="ARBA00022692"/>
    </source>
</evidence>
<dbReference type="Proteomes" id="UP001275315">
    <property type="component" value="Unassembled WGS sequence"/>
</dbReference>
<dbReference type="PANTHER" id="PTHR43448:SF2">
    <property type="entry name" value="PROTOHEME IX FARNESYLTRANSFERASE, MITOCHONDRIAL"/>
    <property type="match status" value="1"/>
</dbReference>
<dbReference type="EC" id="2.5.1.141" evidence="2"/>
<comment type="subcellular location">
    <subcellularLocation>
        <location evidence="1">Membrane</location>
        <topology evidence="1">Multi-pass membrane protein</topology>
    </subcellularLocation>
</comment>
<dbReference type="InterPro" id="IPR000537">
    <property type="entry name" value="UbiA_prenyltransferase"/>
</dbReference>
<evidence type="ECO:0000256" key="10">
    <source>
        <dbReference type="SAM" id="Phobius"/>
    </source>
</evidence>
<organism evidence="11 12">
    <name type="scientific">Paracerasibacillus soli</name>
    <dbReference type="NCBI Taxonomy" id="480284"/>
    <lineage>
        <taxon>Bacteria</taxon>
        <taxon>Bacillati</taxon>
        <taxon>Bacillota</taxon>
        <taxon>Bacilli</taxon>
        <taxon>Bacillales</taxon>
        <taxon>Bacillaceae</taxon>
        <taxon>Paracerasibacillus</taxon>
    </lineage>
</organism>
<accession>A0ABU5CRT4</accession>
<keyword evidence="3" id="KW-1003">Cell membrane</keyword>
<keyword evidence="6 10" id="KW-1133">Transmembrane helix</keyword>
<comment type="caution">
    <text evidence="11">The sequence shown here is derived from an EMBL/GenBank/DDBJ whole genome shotgun (WGS) entry which is preliminary data.</text>
</comment>
<keyword evidence="5 10" id="KW-0812">Transmembrane</keyword>
<dbReference type="PANTHER" id="PTHR43448">
    <property type="entry name" value="PROTOHEME IX FARNESYLTRANSFERASE, MITOCHONDRIAL"/>
    <property type="match status" value="1"/>
</dbReference>
<keyword evidence="4" id="KW-0808">Transferase</keyword>
<evidence type="ECO:0000256" key="2">
    <source>
        <dbReference type="ARBA" id="ARBA00012292"/>
    </source>
</evidence>
<evidence type="ECO:0000256" key="7">
    <source>
        <dbReference type="ARBA" id="ARBA00023133"/>
    </source>
</evidence>
<feature type="transmembrane region" description="Helical" evidence="10">
    <location>
        <begin position="111"/>
        <end position="132"/>
    </location>
</feature>
<evidence type="ECO:0000256" key="8">
    <source>
        <dbReference type="ARBA" id="ARBA00023136"/>
    </source>
</evidence>
<dbReference type="InterPro" id="IPR006369">
    <property type="entry name" value="Protohaem_IX_farnesylTrfase"/>
</dbReference>
<reference evidence="11 12" key="1">
    <citation type="submission" date="2023-10" db="EMBL/GenBank/DDBJ databases">
        <title>Virgibacillus soli CC-YMP-6 genome.</title>
        <authorList>
            <person name="Miliotis G."/>
            <person name="Sengupta P."/>
            <person name="Hameed A."/>
            <person name="Chuvochina M."/>
            <person name="Mcdonagh F."/>
            <person name="Simpson A.C."/>
            <person name="Singh N.K."/>
            <person name="Rekha P.D."/>
            <person name="Raman K."/>
            <person name="Hugenholtz P."/>
            <person name="Venkateswaran K."/>
        </authorList>
    </citation>
    <scope>NUCLEOTIDE SEQUENCE [LARGE SCALE GENOMIC DNA]</scope>
    <source>
        <strain evidence="11 12">CC-YMP-6</strain>
    </source>
</reference>
<sequence length="176" mass="19621">MSKLKDTTTIEGIPIQTSTENMTLTSVLRDLKSLVKSIVLVLNVMPVLAGYLLALYFTGGHVSEHVGNILLILLASTLIIAGALIINNWYEVDLDRHMVRTENRPTVTGHFSLETVLWLGIATTTIGFALILFTTLEAAFYAFIGWFTYVVLYTFWSKRKYTLNTVIGSVSAQLHH</sequence>
<proteinExistence type="predicted"/>
<feature type="transmembrane region" description="Helical" evidence="10">
    <location>
        <begin position="69"/>
        <end position="90"/>
    </location>
</feature>
<gene>
    <name evidence="11" type="ORF">RWD45_11600</name>
</gene>
<dbReference type="EMBL" id="JAWDIQ010000002">
    <property type="protein sequence ID" value="MDY0409087.1"/>
    <property type="molecule type" value="Genomic_DNA"/>
</dbReference>
<evidence type="ECO:0000256" key="3">
    <source>
        <dbReference type="ARBA" id="ARBA00022475"/>
    </source>
</evidence>
<dbReference type="Gene3D" id="1.10.357.140">
    <property type="entry name" value="UbiA prenyltransferase"/>
    <property type="match status" value="1"/>
</dbReference>
<keyword evidence="7" id="KW-0350">Heme biosynthesis</keyword>
<evidence type="ECO:0000256" key="4">
    <source>
        <dbReference type="ARBA" id="ARBA00022679"/>
    </source>
</evidence>
<evidence type="ECO:0000256" key="1">
    <source>
        <dbReference type="ARBA" id="ARBA00004141"/>
    </source>
</evidence>
<protein>
    <recommendedName>
        <fullName evidence="2">heme o synthase</fullName>
        <ecNumber evidence="2">2.5.1.141</ecNumber>
    </recommendedName>
</protein>
<feature type="transmembrane region" description="Helical" evidence="10">
    <location>
        <begin position="38"/>
        <end position="57"/>
    </location>
</feature>
<evidence type="ECO:0000313" key="11">
    <source>
        <dbReference type="EMBL" id="MDY0409087.1"/>
    </source>
</evidence>
<feature type="transmembrane region" description="Helical" evidence="10">
    <location>
        <begin position="138"/>
        <end position="156"/>
    </location>
</feature>
<dbReference type="PROSITE" id="PS00943">
    <property type="entry name" value="UBIA"/>
    <property type="match status" value="1"/>
</dbReference>
<evidence type="ECO:0000256" key="6">
    <source>
        <dbReference type="ARBA" id="ARBA00022989"/>
    </source>
</evidence>
<evidence type="ECO:0000313" key="12">
    <source>
        <dbReference type="Proteomes" id="UP001275315"/>
    </source>
</evidence>
<evidence type="ECO:0000256" key="9">
    <source>
        <dbReference type="ARBA" id="ARBA00047690"/>
    </source>
</evidence>
<name>A0ABU5CRT4_9BACI</name>
<keyword evidence="12" id="KW-1185">Reference proteome</keyword>
<dbReference type="InterPro" id="IPR030470">
    <property type="entry name" value="UbiA_prenylTrfase_CS"/>
</dbReference>